<dbReference type="InterPro" id="IPR001283">
    <property type="entry name" value="CRISP-related"/>
</dbReference>
<reference evidence="4" key="3">
    <citation type="submission" date="2014-09" db="EMBL/GenBank/DDBJ databases">
        <authorList>
            <person name="Magalhaes I.L.F."/>
            <person name="Oliveira U."/>
            <person name="Santos F.R."/>
            <person name="Vidigal T.H.D.A."/>
            <person name="Brescovit A.D."/>
            <person name="Santos A.J."/>
        </authorList>
    </citation>
    <scope>NUCLEOTIDE SEQUENCE</scope>
</reference>
<evidence type="ECO:0000259" key="2">
    <source>
        <dbReference type="SMART" id="SM00198"/>
    </source>
</evidence>
<dbReference type="EMBL" id="GBRD01013414">
    <property type="protein sequence ID" value="JAG52412.1"/>
    <property type="molecule type" value="Transcribed_RNA"/>
</dbReference>
<dbReference type="SUPFAM" id="SSF55797">
    <property type="entry name" value="PR-1-like"/>
    <property type="match status" value="1"/>
</dbReference>
<dbReference type="AlphaFoldDB" id="A0A0A9X9W0"/>
<sequence>MVGISSHPSSFPTLLELWSSITNSNVTFHKMSVDPHKTLHNYVEISFKQDEPMSLITNPYFRYVGCAAAVFRQFEIEDEVYKTILVCNYGPLNVSYDKYHPSGYPCTRCPDDTHCNQKSLYPSLCFGTKSRADPPRREKPRSDWYEPQYDESEDDSMFEEEESSESKQLDNDGTRNANASYLDETRIKQNITKQYCSITCDNGGNHTMCKYQGKTDEFEEAVPLLSKKTKQYILFMHNDIRNNYAGNRPVQHPGYNLPLAANMRELVWNDELEKIASRWSMQCKIGHDECRDIHVKDHPQPVYVSQLHHAVNWTGMDIFPSAMQGFQRWLRGMSLLTPDLVDPFVESNQEGVRDYSSFAQLIWAETYMVGCAMTLCRSRNTNKSRIITVCNYAPGGMIPGKSIYKVGGPCSRCTKLRMNGNSGGAFLQ</sequence>
<proteinExistence type="predicted"/>
<feature type="compositionally biased region" description="Basic and acidic residues" evidence="1">
    <location>
        <begin position="131"/>
        <end position="144"/>
    </location>
</feature>
<feature type="domain" description="SCP" evidence="2">
    <location>
        <begin position="228"/>
        <end position="400"/>
    </location>
</feature>
<feature type="compositionally biased region" description="Acidic residues" evidence="1">
    <location>
        <begin position="148"/>
        <end position="163"/>
    </location>
</feature>
<reference evidence="3" key="2">
    <citation type="submission" date="2014-07" db="EMBL/GenBank/DDBJ databases">
        <authorList>
            <person name="Hull J."/>
        </authorList>
    </citation>
    <scope>NUCLEOTIDE SEQUENCE</scope>
</reference>
<feature type="region of interest" description="Disordered" evidence="1">
    <location>
        <begin position="131"/>
        <end position="176"/>
    </location>
</feature>
<name>A0A0A9X9W0_LYGHE</name>
<dbReference type="PRINTS" id="PR00837">
    <property type="entry name" value="V5TPXLIKE"/>
</dbReference>
<evidence type="ECO:0000313" key="3">
    <source>
        <dbReference type="EMBL" id="JAG17502.1"/>
    </source>
</evidence>
<gene>
    <name evidence="3" type="primary">VA5_22</name>
    <name evidence="3" type="ORF">CM83_99727</name>
</gene>
<dbReference type="PANTHER" id="PTHR10334">
    <property type="entry name" value="CYSTEINE-RICH SECRETORY PROTEIN-RELATED"/>
    <property type="match status" value="1"/>
</dbReference>
<evidence type="ECO:0000256" key="1">
    <source>
        <dbReference type="SAM" id="MobiDB-lite"/>
    </source>
</evidence>
<dbReference type="CDD" id="cd05380">
    <property type="entry name" value="CAP_euk"/>
    <property type="match status" value="1"/>
</dbReference>
<feature type="compositionally biased region" description="Basic and acidic residues" evidence="1">
    <location>
        <begin position="164"/>
        <end position="173"/>
    </location>
</feature>
<dbReference type="InterPro" id="IPR002413">
    <property type="entry name" value="V5_allergen-like"/>
</dbReference>
<evidence type="ECO:0000313" key="4">
    <source>
        <dbReference type="EMBL" id="JAG52412.1"/>
    </source>
</evidence>
<dbReference type="InterPro" id="IPR035940">
    <property type="entry name" value="CAP_sf"/>
</dbReference>
<dbReference type="PRINTS" id="PR00838">
    <property type="entry name" value="V5ALLERGEN"/>
</dbReference>
<dbReference type="Gene3D" id="3.40.33.10">
    <property type="entry name" value="CAP"/>
    <property type="match status" value="2"/>
</dbReference>
<protein>
    <submittedName>
        <fullName evidence="3">Venom allergen 5</fullName>
    </submittedName>
</protein>
<accession>A0A0A9X9W0</accession>
<dbReference type="Pfam" id="PF00188">
    <property type="entry name" value="CAP"/>
    <property type="match status" value="1"/>
</dbReference>
<dbReference type="EMBL" id="GBHO01026102">
    <property type="protein sequence ID" value="JAG17502.1"/>
    <property type="molecule type" value="Transcribed_RNA"/>
</dbReference>
<dbReference type="InterPro" id="IPR014044">
    <property type="entry name" value="CAP_dom"/>
</dbReference>
<organism evidence="3">
    <name type="scientific">Lygus hesperus</name>
    <name type="common">Western plant bug</name>
    <dbReference type="NCBI Taxonomy" id="30085"/>
    <lineage>
        <taxon>Eukaryota</taxon>
        <taxon>Metazoa</taxon>
        <taxon>Ecdysozoa</taxon>
        <taxon>Arthropoda</taxon>
        <taxon>Hexapoda</taxon>
        <taxon>Insecta</taxon>
        <taxon>Pterygota</taxon>
        <taxon>Neoptera</taxon>
        <taxon>Paraneoptera</taxon>
        <taxon>Hemiptera</taxon>
        <taxon>Heteroptera</taxon>
        <taxon>Panheteroptera</taxon>
        <taxon>Cimicomorpha</taxon>
        <taxon>Miridae</taxon>
        <taxon>Mirini</taxon>
        <taxon>Lygus</taxon>
    </lineage>
</organism>
<reference evidence="3" key="1">
    <citation type="journal article" date="2014" name="PLoS ONE">
        <title>Transcriptome-Based Identification of ABC Transporters in the Western Tarnished Plant Bug Lygus hesperus.</title>
        <authorList>
            <person name="Hull J.J."/>
            <person name="Chaney K."/>
            <person name="Geib S.M."/>
            <person name="Fabrick J.A."/>
            <person name="Brent C.S."/>
            <person name="Walsh D."/>
            <person name="Lavine L.C."/>
        </authorList>
    </citation>
    <scope>NUCLEOTIDE SEQUENCE</scope>
</reference>
<dbReference type="GO" id="GO:0005576">
    <property type="term" value="C:extracellular region"/>
    <property type="evidence" value="ECO:0007669"/>
    <property type="project" value="UniProtKB-SubCell"/>
</dbReference>
<dbReference type="SMART" id="SM00198">
    <property type="entry name" value="SCP"/>
    <property type="match status" value="1"/>
</dbReference>